<dbReference type="PANTHER" id="PTHR46648">
    <property type="entry name" value="HIT FAMILY PROTEIN 1"/>
    <property type="match status" value="1"/>
</dbReference>
<evidence type="ECO:0000256" key="3">
    <source>
        <dbReference type="PROSITE-ProRule" id="PRU00464"/>
    </source>
</evidence>
<evidence type="ECO:0000313" key="5">
    <source>
        <dbReference type="EMBL" id="HIH33383.1"/>
    </source>
</evidence>
<dbReference type="PROSITE" id="PS51084">
    <property type="entry name" value="HIT_2"/>
    <property type="match status" value="1"/>
</dbReference>
<protein>
    <submittedName>
        <fullName evidence="5">HIT domain-containing protein</fullName>
    </submittedName>
</protein>
<dbReference type="PANTHER" id="PTHR46648:SF1">
    <property type="entry name" value="ADENOSINE 5'-MONOPHOSPHORAMIDASE HNT1"/>
    <property type="match status" value="1"/>
</dbReference>
<organism evidence="5 6">
    <name type="scientific">Candidatus Iainarchaeum sp</name>
    <dbReference type="NCBI Taxonomy" id="3101447"/>
    <lineage>
        <taxon>Archaea</taxon>
        <taxon>Candidatus Iainarchaeota</taxon>
        <taxon>Candidatus Iainarchaeia</taxon>
        <taxon>Candidatus Iainarchaeales</taxon>
        <taxon>Candidatus Iainarchaeaceae</taxon>
        <taxon>Candidatus Iainarchaeum</taxon>
    </lineage>
</organism>
<feature type="non-terminal residue" evidence="5">
    <location>
        <position position="205"/>
    </location>
</feature>
<feature type="domain" description="HIT" evidence="4">
    <location>
        <begin position="13"/>
        <end position="125"/>
    </location>
</feature>
<evidence type="ECO:0000256" key="2">
    <source>
        <dbReference type="PIRSR" id="PIRSR601310-3"/>
    </source>
</evidence>
<evidence type="ECO:0000256" key="1">
    <source>
        <dbReference type="PIRSR" id="PIRSR601310-1"/>
    </source>
</evidence>
<evidence type="ECO:0000259" key="4">
    <source>
        <dbReference type="PROSITE" id="PS51084"/>
    </source>
</evidence>
<dbReference type="InterPro" id="IPR011146">
    <property type="entry name" value="HIT-like"/>
</dbReference>
<dbReference type="Pfam" id="PF11969">
    <property type="entry name" value="DcpS_C"/>
    <property type="match status" value="1"/>
</dbReference>
<dbReference type="EMBL" id="DUFJ01000087">
    <property type="protein sequence ID" value="HIH33383.1"/>
    <property type="molecule type" value="Genomic_DNA"/>
</dbReference>
<reference evidence="6" key="1">
    <citation type="journal article" date="2020" name="bioRxiv">
        <title>A rank-normalized archaeal taxonomy based on genome phylogeny resolves widespread incomplete and uneven classifications.</title>
        <authorList>
            <person name="Rinke C."/>
            <person name="Chuvochina M."/>
            <person name="Mussig A.J."/>
            <person name="Chaumeil P.-A."/>
            <person name="Waite D.W."/>
            <person name="Whitman W.B."/>
            <person name="Parks D.H."/>
            <person name="Hugenholtz P."/>
        </authorList>
    </citation>
    <scope>NUCLEOTIDE SEQUENCE [LARGE SCALE GENOMIC DNA]</scope>
</reference>
<dbReference type="Gene3D" id="3.30.428.10">
    <property type="entry name" value="HIT-like"/>
    <property type="match status" value="1"/>
</dbReference>
<accession>A0A7J4KTQ3</accession>
<dbReference type="AlphaFoldDB" id="A0A7J4KTQ3"/>
<dbReference type="GO" id="GO:0003824">
    <property type="term" value="F:catalytic activity"/>
    <property type="evidence" value="ECO:0007669"/>
    <property type="project" value="InterPro"/>
</dbReference>
<gene>
    <name evidence="5" type="ORF">HA227_03975</name>
</gene>
<dbReference type="GO" id="GO:0009117">
    <property type="term" value="P:nucleotide metabolic process"/>
    <property type="evidence" value="ECO:0007669"/>
    <property type="project" value="TreeGrafter"/>
</dbReference>
<evidence type="ECO:0000313" key="6">
    <source>
        <dbReference type="Proteomes" id="UP000527315"/>
    </source>
</evidence>
<comment type="caution">
    <text evidence="5">The sequence shown here is derived from an EMBL/GenBank/DDBJ whole genome shotgun (WGS) entry which is preliminary data.</text>
</comment>
<dbReference type="Proteomes" id="UP000527315">
    <property type="component" value="Unassembled WGS sequence"/>
</dbReference>
<name>A0A7J4KTQ3_9ARCH</name>
<sequence>MEECAFCKEFRTGVIELKEIVLKRKVLHESKHFVVFPSLGQITEGYLLIVPKKHHLSIASIPKTQFGELEKVVEKVKKVLAENYCSPIIFEHGCASETKRAGCCIDHAHLHAVPAKASIAGELARKFKSSKIKDYKSLALAKKKPYFFVEEEGSKRLFQIPNAVPSQYIRKLLAFKIGEWLKWDWRVYLGIEELKATEKKLEGKF</sequence>
<feature type="short sequence motif" description="Histidine triad motif" evidence="2 3">
    <location>
        <begin position="107"/>
        <end position="111"/>
    </location>
</feature>
<proteinExistence type="predicted"/>
<feature type="active site" description="Tele-AMP-histidine intermediate" evidence="1">
    <location>
        <position position="109"/>
    </location>
</feature>
<dbReference type="InterPro" id="IPR036265">
    <property type="entry name" value="HIT-like_sf"/>
</dbReference>
<dbReference type="SUPFAM" id="SSF54197">
    <property type="entry name" value="HIT-like"/>
    <property type="match status" value="1"/>
</dbReference>
<dbReference type="InterPro" id="IPR001310">
    <property type="entry name" value="Histidine_triad_HIT"/>
</dbReference>